<dbReference type="AlphaFoldDB" id="R7TL62"/>
<sequence>MGADIRLFRFSNGADMRIECLIGIQRHGRRVVSWFRRFILWHMKGIEWRTQCSLRCSIKGEAMDKNDYDGHWNMNHCTNNDSLMHEPQAMICSGNCKYFLDWTPDLFGARSPELERKPTLLIWIKSKNLRKLRKHFVRIVVATRQKSFMSAISIKGEVMDQNDYDEHWNMKH</sequence>
<dbReference type="EnsemblMetazoa" id="CapteT204044">
    <property type="protein sequence ID" value="CapteP204044"/>
    <property type="gene ID" value="CapteG204044"/>
</dbReference>
<gene>
    <name evidence="1" type="ORF">CAPTEDRAFT_204044</name>
</gene>
<accession>R7TL62</accession>
<protein>
    <submittedName>
        <fullName evidence="1 2">Uncharacterized protein</fullName>
    </submittedName>
</protein>
<evidence type="ECO:0000313" key="2">
    <source>
        <dbReference type="EnsemblMetazoa" id="CapteP204044"/>
    </source>
</evidence>
<dbReference type="Proteomes" id="UP000014760">
    <property type="component" value="Unassembled WGS sequence"/>
</dbReference>
<dbReference type="EMBL" id="AMQN01012320">
    <property type="status" value="NOT_ANNOTATED_CDS"/>
    <property type="molecule type" value="Genomic_DNA"/>
</dbReference>
<evidence type="ECO:0000313" key="3">
    <source>
        <dbReference type="Proteomes" id="UP000014760"/>
    </source>
</evidence>
<reference evidence="2" key="3">
    <citation type="submission" date="2015-06" db="UniProtKB">
        <authorList>
            <consortium name="EnsemblMetazoa"/>
        </authorList>
    </citation>
    <scope>IDENTIFICATION</scope>
</reference>
<organism evidence="1">
    <name type="scientific">Capitella teleta</name>
    <name type="common">Polychaete worm</name>
    <dbReference type="NCBI Taxonomy" id="283909"/>
    <lineage>
        <taxon>Eukaryota</taxon>
        <taxon>Metazoa</taxon>
        <taxon>Spiralia</taxon>
        <taxon>Lophotrochozoa</taxon>
        <taxon>Annelida</taxon>
        <taxon>Polychaeta</taxon>
        <taxon>Sedentaria</taxon>
        <taxon>Scolecida</taxon>
        <taxon>Capitellidae</taxon>
        <taxon>Capitella</taxon>
    </lineage>
</organism>
<name>R7TL62_CAPTE</name>
<dbReference type="HOGENOM" id="CLU_1556745_0_0_1"/>
<reference evidence="1 3" key="2">
    <citation type="journal article" date="2013" name="Nature">
        <title>Insights into bilaterian evolution from three spiralian genomes.</title>
        <authorList>
            <person name="Simakov O."/>
            <person name="Marletaz F."/>
            <person name="Cho S.J."/>
            <person name="Edsinger-Gonzales E."/>
            <person name="Havlak P."/>
            <person name="Hellsten U."/>
            <person name="Kuo D.H."/>
            <person name="Larsson T."/>
            <person name="Lv J."/>
            <person name="Arendt D."/>
            <person name="Savage R."/>
            <person name="Osoegawa K."/>
            <person name="de Jong P."/>
            <person name="Grimwood J."/>
            <person name="Chapman J.A."/>
            <person name="Shapiro H."/>
            <person name="Aerts A."/>
            <person name="Otillar R.P."/>
            <person name="Terry A.Y."/>
            <person name="Boore J.L."/>
            <person name="Grigoriev I.V."/>
            <person name="Lindberg D.R."/>
            <person name="Seaver E.C."/>
            <person name="Weisblat D.A."/>
            <person name="Putnam N.H."/>
            <person name="Rokhsar D.S."/>
        </authorList>
    </citation>
    <scope>NUCLEOTIDE SEQUENCE</scope>
    <source>
        <strain evidence="1 3">I ESC-2004</strain>
    </source>
</reference>
<evidence type="ECO:0000313" key="1">
    <source>
        <dbReference type="EMBL" id="ELT94399.1"/>
    </source>
</evidence>
<keyword evidence="3" id="KW-1185">Reference proteome</keyword>
<reference evidence="3" key="1">
    <citation type="submission" date="2012-12" db="EMBL/GenBank/DDBJ databases">
        <authorList>
            <person name="Hellsten U."/>
            <person name="Grimwood J."/>
            <person name="Chapman J.A."/>
            <person name="Shapiro H."/>
            <person name="Aerts A."/>
            <person name="Otillar R.P."/>
            <person name="Terry A.Y."/>
            <person name="Boore J.L."/>
            <person name="Simakov O."/>
            <person name="Marletaz F."/>
            <person name="Cho S.-J."/>
            <person name="Edsinger-Gonzales E."/>
            <person name="Havlak P."/>
            <person name="Kuo D.-H."/>
            <person name="Larsson T."/>
            <person name="Lv J."/>
            <person name="Arendt D."/>
            <person name="Savage R."/>
            <person name="Osoegawa K."/>
            <person name="de Jong P."/>
            <person name="Lindberg D.R."/>
            <person name="Seaver E.C."/>
            <person name="Weisblat D.A."/>
            <person name="Putnam N.H."/>
            <person name="Grigoriev I.V."/>
            <person name="Rokhsar D.S."/>
        </authorList>
    </citation>
    <scope>NUCLEOTIDE SEQUENCE</scope>
    <source>
        <strain evidence="3">I ESC-2004</strain>
    </source>
</reference>
<dbReference type="EMBL" id="KB309442">
    <property type="protein sequence ID" value="ELT94399.1"/>
    <property type="molecule type" value="Genomic_DNA"/>
</dbReference>
<proteinExistence type="predicted"/>